<keyword evidence="4" id="KW-1185">Reference proteome</keyword>
<dbReference type="EMBL" id="JASCZI010060632">
    <property type="protein sequence ID" value="MED6134793.1"/>
    <property type="molecule type" value="Genomic_DNA"/>
</dbReference>
<evidence type="ECO:0000259" key="2">
    <source>
        <dbReference type="Pfam" id="PF20167"/>
    </source>
</evidence>
<organism evidence="3 4">
    <name type="scientific">Stylosanthes scabra</name>
    <dbReference type="NCBI Taxonomy" id="79078"/>
    <lineage>
        <taxon>Eukaryota</taxon>
        <taxon>Viridiplantae</taxon>
        <taxon>Streptophyta</taxon>
        <taxon>Embryophyta</taxon>
        <taxon>Tracheophyta</taxon>
        <taxon>Spermatophyta</taxon>
        <taxon>Magnoliopsida</taxon>
        <taxon>eudicotyledons</taxon>
        <taxon>Gunneridae</taxon>
        <taxon>Pentapetalae</taxon>
        <taxon>rosids</taxon>
        <taxon>fabids</taxon>
        <taxon>Fabales</taxon>
        <taxon>Fabaceae</taxon>
        <taxon>Papilionoideae</taxon>
        <taxon>50 kb inversion clade</taxon>
        <taxon>dalbergioids sensu lato</taxon>
        <taxon>Dalbergieae</taxon>
        <taxon>Pterocarpus clade</taxon>
        <taxon>Stylosanthes</taxon>
    </lineage>
</organism>
<feature type="compositionally biased region" description="Polar residues" evidence="1">
    <location>
        <begin position="353"/>
        <end position="363"/>
    </location>
</feature>
<reference evidence="3 4" key="1">
    <citation type="journal article" date="2023" name="Plants (Basel)">
        <title>Bridging the Gap: Combining Genomics and Transcriptomics Approaches to Understand Stylosanthes scabra, an Orphan Legume from the Brazilian Caatinga.</title>
        <authorList>
            <person name="Ferreira-Neto J.R.C."/>
            <person name="da Silva M.D."/>
            <person name="Binneck E."/>
            <person name="de Melo N.F."/>
            <person name="da Silva R.H."/>
            <person name="de Melo A.L.T.M."/>
            <person name="Pandolfi V."/>
            <person name="Bustamante F.O."/>
            <person name="Brasileiro-Vidal A.C."/>
            <person name="Benko-Iseppon A.M."/>
        </authorList>
    </citation>
    <scope>NUCLEOTIDE SEQUENCE [LARGE SCALE GENOMIC DNA]</scope>
    <source>
        <tissue evidence="3">Leaves</tissue>
    </source>
</reference>
<dbReference type="Pfam" id="PF20167">
    <property type="entry name" value="Transposase_32"/>
    <property type="match status" value="1"/>
</dbReference>
<name>A0ABU6SFL3_9FABA</name>
<evidence type="ECO:0000256" key="1">
    <source>
        <dbReference type="SAM" id="MobiDB-lite"/>
    </source>
</evidence>
<feature type="compositionally biased region" description="Polar residues" evidence="1">
    <location>
        <begin position="393"/>
        <end position="403"/>
    </location>
</feature>
<protein>
    <recommendedName>
        <fullName evidence="2">Putative plant transposon protein domain-containing protein</fullName>
    </recommendedName>
</protein>
<proteinExistence type="predicted"/>
<evidence type="ECO:0000313" key="3">
    <source>
        <dbReference type="EMBL" id="MED6134793.1"/>
    </source>
</evidence>
<dbReference type="InterPro" id="IPR046796">
    <property type="entry name" value="Transposase_32_dom"/>
</dbReference>
<dbReference type="Proteomes" id="UP001341840">
    <property type="component" value="Unassembled WGS sequence"/>
</dbReference>
<accession>A0ABU6SFL3</accession>
<gene>
    <name evidence="3" type="ORF">PIB30_040317</name>
</gene>
<comment type="caution">
    <text evidence="3">The sequence shown here is derived from an EMBL/GenBank/DDBJ whole genome shotgun (WGS) entry which is preliminary data.</text>
</comment>
<feature type="region of interest" description="Disordered" evidence="1">
    <location>
        <begin position="314"/>
        <end position="334"/>
    </location>
</feature>
<evidence type="ECO:0000313" key="4">
    <source>
        <dbReference type="Proteomes" id="UP001341840"/>
    </source>
</evidence>
<feature type="domain" description="Putative plant transposon protein" evidence="2">
    <location>
        <begin position="51"/>
        <end position="246"/>
    </location>
</feature>
<feature type="region of interest" description="Disordered" evidence="1">
    <location>
        <begin position="347"/>
        <end position="403"/>
    </location>
</feature>
<sequence>MADEEILDSHCFLTLINRRLFDETVSKKKIIPEVGFNLSDGTYPEIEEQIRNRGWRRFASPKHEVAKAMIREFHANVGRTDEQMARLEQHPYTSRVRGKKIDFYPENIRKVMRFKEETRGAQFNYHHRRPTEEELNLILRELCEEGATWKMGKGKYPKPIQLRRLELTNLAREWQEFMIHNLLPTGNKSEITVARAMLIHSIIRRDEIRAEEIIADQIILITQGLGGKWKIAFPNTIYKLCKDAKVKMNREYGGYEQCDEGMFITNEVMETIRIPHIAFGRHVEQGNEDEPMPQFVPPHMQHNAAENAEFGLMKTSSSQHPSVQPPTLSVPCSSTQDNKQLLSVWHQRPSVADTESSSSQQGPTLRRPHTRPSVGIKAITKETATPSVGAAPTAQQVEVQRHA</sequence>